<dbReference type="SMART" id="SM00394">
    <property type="entry name" value="RIIa"/>
    <property type="match status" value="1"/>
</dbReference>
<evidence type="ECO:0000313" key="3">
    <source>
        <dbReference type="Proteomes" id="UP000549394"/>
    </source>
</evidence>
<organism evidence="2 3">
    <name type="scientific">Dimorphilus gyrociliatus</name>
    <dbReference type="NCBI Taxonomy" id="2664684"/>
    <lineage>
        <taxon>Eukaryota</taxon>
        <taxon>Metazoa</taxon>
        <taxon>Spiralia</taxon>
        <taxon>Lophotrochozoa</taxon>
        <taxon>Annelida</taxon>
        <taxon>Polychaeta</taxon>
        <taxon>Polychaeta incertae sedis</taxon>
        <taxon>Dinophilidae</taxon>
        <taxon>Dimorphilus</taxon>
    </lineage>
</organism>
<sequence>MAGQSEEDYSLKEVEVYVKKHQVQNVLKECIIQLCLGRPEKPYTFLKEYFERLEKVNVPLLFYDHSKSV</sequence>
<protein>
    <recommendedName>
        <fullName evidence="1">RIIa domain-containing protein</fullName>
    </recommendedName>
</protein>
<accession>A0A7I8W5B7</accession>
<dbReference type="AlphaFoldDB" id="A0A7I8W5B7"/>
<dbReference type="SUPFAM" id="SSF47391">
    <property type="entry name" value="Dimerization-anchoring domain of cAMP-dependent PK regulatory subunit"/>
    <property type="match status" value="1"/>
</dbReference>
<gene>
    <name evidence="2" type="ORF">DGYR_LOCUS11388</name>
</gene>
<evidence type="ECO:0000259" key="1">
    <source>
        <dbReference type="SMART" id="SM00394"/>
    </source>
</evidence>
<dbReference type="CDD" id="cd12097">
    <property type="entry name" value="DD_RI_PKA"/>
    <property type="match status" value="1"/>
</dbReference>
<feature type="domain" description="RIIa" evidence="1">
    <location>
        <begin position="21"/>
        <end position="58"/>
    </location>
</feature>
<dbReference type="InterPro" id="IPR003117">
    <property type="entry name" value="cAMP_dep_PK_reg_su_I/II_a/b"/>
</dbReference>
<keyword evidence="3" id="KW-1185">Reference proteome</keyword>
<name>A0A7I8W5B7_9ANNE</name>
<reference evidence="2 3" key="1">
    <citation type="submission" date="2020-08" db="EMBL/GenBank/DDBJ databases">
        <authorList>
            <person name="Hejnol A."/>
        </authorList>
    </citation>
    <scope>NUCLEOTIDE SEQUENCE [LARGE SCALE GENOMIC DNA]</scope>
</reference>
<dbReference type="EMBL" id="CAJFCJ010000019">
    <property type="protein sequence ID" value="CAD5123747.1"/>
    <property type="molecule type" value="Genomic_DNA"/>
</dbReference>
<dbReference type="Pfam" id="PF02197">
    <property type="entry name" value="RIIa"/>
    <property type="match status" value="1"/>
</dbReference>
<dbReference type="Proteomes" id="UP000549394">
    <property type="component" value="Unassembled WGS sequence"/>
</dbReference>
<dbReference type="Gene3D" id="1.20.890.10">
    <property type="entry name" value="cAMP-dependent protein kinase regulatory subunit, dimerization-anchoring domain"/>
    <property type="match status" value="1"/>
</dbReference>
<proteinExistence type="predicted"/>
<dbReference type="OrthoDB" id="417078at2759"/>
<evidence type="ECO:0000313" key="2">
    <source>
        <dbReference type="EMBL" id="CAD5123747.1"/>
    </source>
</evidence>
<comment type="caution">
    <text evidence="2">The sequence shown here is derived from an EMBL/GenBank/DDBJ whole genome shotgun (WGS) entry which is preliminary data.</text>
</comment>